<gene>
    <name evidence="9" type="ORF">IFR04_003436</name>
</gene>
<evidence type="ECO:0000256" key="5">
    <source>
        <dbReference type="ARBA" id="ARBA00023015"/>
    </source>
</evidence>
<evidence type="ECO:0000256" key="7">
    <source>
        <dbReference type="SAM" id="MobiDB-lite"/>
    </source>
</evidence>
<feature type="region of interest" description="Disordered" evidence="7">
    <location>
        <begin position="648"/>
        <end position="668"/>
    </location>
</feature>
<keyword evidence="3" id="KW-0863">Zinc-finger</keyword>
<evidence type="ECO:0000259" key="8">
    <source>
        <dbReference type="Pfam" id="PF09733"/>
    </source>
</evidence>
<dbReference type="GO" id="GO:0031490">
    <property type="term" value="F:chromatin DNA binding"/>
    <property type="evidence" value="ECO:0007669"/>
    <property type="project" value="TreeGrafter"/>
</dbReference>
<evidence type="ECO:0000256" key="2">
    <source>
        <dbReference type="ARBA" id="ARBA00022723"/>
    </source>
</evidence>
<organism evidence="9 10">
    <name type="scientific">Cadophora malorum</name>
    <dbReference type="NCBI Taxonomy" id="108018"/>
    <lineage>
        <taxon>Eukaryota</taxon>
        <taxon>Fungi</taxon>
        <taxon>Dikarya</taxon>
        <taxon>Ascomycota</taxon>
        <taxon>Pezizomycotina</taxon>
        <taxon>Leotiomycetes</taxon>
        <taxon>Helotiales</taxon>
        <taxon>Ploettnerulaceae</taxon>
        <taxon>Cadophora</taxon>
    </lineage>
</organism>
<dbReference type="PANTHER" id="PTHR22597">
    <property type="entry name" value="POLYCOMB GROUP PROTEIN"/>
    <property type="match status" value="1"/>
</dbReference>
<feature type="region of interest" description="Disordered" evidence="7">
    <location>
        <begin position="592"/>
        <end position="619"/>
    </location>
</feature>
<keyword evidence="4" id="KW-0862">Zinc</keyword>
<sequence length="853" mass="97389">MSYHKDIGDAALFVYNFSHNINRRPYLRRNVREVLGALTMGSTISTLRTTIGARGREEVMASDDEEDERQRPAKRRKLSGDDERSSASLPDDDDLFERRRPFGQVMNESRRTSGRASAKPDLINPVSFYGKAPSTTHSPARAARLGKPSKTSINNCLPRSTVDFAESMRIDLLQINAEHDEPVPDEAQWGQVADINCRCAVAIFYAKNDEKPGDVNPTDFLEICRIPKPCKYRVSISTDGEVTREILAKPFVFTPDHFYVTRRTRKPNGQWDTHSEGFGFADKYSIKVFLELKGSSVTWPGMALKSPSDTKPISDLIKEGNIAYEDVYLYARTNPWLSAEQHSKVDLLAMYKTTKQRISYSLNMMIRWALPNQLNELALRSVKQASPPKLVQAATPAPPKSPQKAEDILSPESPGDSRAARRRSNVPTYNLKALSSIAQGRSPRAPRAHRSRSEQNHPDNGEITVTYCFGKAEAAETGIKRETTIVGLKCPFCHSRNRSLDELRLHLNTDHSAYKFHLRRPNPPRVAFFIELAKSSRPGSFNMPERSRIIQLRRSMTLFDLEKHLSGDESWTKARRGLLHNGWPEHLIEKRMVDSSHSSSPHESRHSSPNTSNDTDDLMDVDKYEPRRKERKVHLVPKINKPLFDPVTKRQLKTGEPLPNSDDETDESWLHQLRRDGINDFTDIPPEEKEYINQFNPYIIDEHLTSMKHLPDAMVRFVEANKSWIAEKVSRRQEFMKQMENFLLKGYVDERGVLERCFRILIAEEKALRSREENKESERKDEDEDVDINRVQEEPAPPPKRGLHSCVCGENTMPPNRVVCRGVKCPARFFCHPCAKSMGRSIDGHWKCDACFS</sequence>
<feature type="region of interest" description="Disordered" evidence="7">
    <location>
        <begin position="388"/>
        <end position="462"/>
    </location>
</feature>
<protein>
    <recommendedName>
        <fullName evidence="8">Polycomb protein VEFS-Box domain-containing protein</fullName>
    </recommendedName>
</protein>
<dbReference type="EMBL" id="JAFJYH010000034">
    <property type="protein sequence ID" value="KAG4423469.1"/>
    <property type="molecule type" value="Genomic_DNA"/>
</dbReference>
<dbReference type="AlphaFoldDB" id="A0A8H7WES4"/>
<keyword evidence="2" id="KW-0479">Metal-binding</keyword>
<evidence type="ECO:0000313" key="9">
    <source>
        <dbReference type="EMBL" id="KAG4423469.1"/>
    </source>
</evidence>
<feature type="region of interest" description="Disordered" evidence="7">
    <location>
        <begin position="49"/>
        <end position="151"/>
    </location>
</feature>
<feature type="region of interest" description="Disordered" evidence="7">
    <location>
        <begin position="769"/>
        <end position="804"/>
    </location>
</feature>
<evidence type="ECO:0000256" key="1">
    <source>
        <dbReference type="ARBA" id="ARBA00007416"/>
    </source>
</evidence>
<dbReference type="Proteomes" id="UP000664132">
    <property type="component" value="Unassembled WGS sequence"/>
</dbReference>
<dbReference type="Pfam" id="PF09733">
    <property type="entry name" value="VEFS-Box"/>
    <property type="match status" value="1"/>
</dbReference>
<keyword evidence="6" id="KW-0804">Transcription</keyword>
<evidence type="ECO:0000313" key="10">
    <source>
        <dbReference type="Proteomes" id="UP000664132"/>
    </source>
</evidence>
<evidence type="ECO:0000256" key="4">
    <source>
        <dbReference type="ARBA" id="ARBA00022833"/>
    </source>
</evidence>
<evidence type="ECO:0000256" key="3">
    <source>
        <dbReference type="ARBA" id="ARBA00022771"/>
    </source>
</evidence>
<dbReference type="PANTHER" id="PTHR22597:SF0">
    <property type="entry name" value="POLYCOMB PROTEIN SUZ12"/>
    <property type="match status" value="1"/>
</dbReference>
<feature type="compositionally biased region" description="Basic and acidic residues" evidence="7">
    <location>
        <begin position="451"/>
        <end position="460"/>
    </location>
</feature>
<evidence type="ECO:0000256" key="6">
    <source>
        <dbReference type="ARBA" id="ARBA00023163"/>
    </source>
</evidence>
<dbReference type="CDD" id="cd21552">
    <property type="entry name" value="VEFS-box_ctSUZ12-like"/>
    <property type="match status" value="1"/>
</dbReference>
<name>A0A8H7WES4_9HELO</name>
<accession>A0A8H7WES4</accession>
<feature type="domain" description="Polycomb protein VEFS-Box" evidence="8">
    <location>
        <begin position="660"/>
        <end position="745"/>
    </location>
</feature>
<dbReference type="OrthoDB" id="166746at2759"/>
<dbReference type="GO" id="GO:0016586">
    <property type="term" value="C:RSC-type complex"/>
    <property type="evidence" value="ECO:0007669"/>
    <property type="project" value="TreeGrafter"/>
</dbReference>
<keyword evidence="10" id="KW-1185">Reference proteome</keyword>
<feature type="compositionally biased region" description="Basic and acidic residues" evidence="7">
    <location>
        <begin position="592"/>
        <end position="606"/>
    </location>
</feature>
<dbReference type="GO" id="GO:0008270">
    <property type="term" value="F:zinc ion binding"/>
    <property type="evidence" value="ECO:0007669"/>
    <property type="project" value="UniProtKB-KW"/>
</dbReference>
<feature type="compositionally biased region" description="Basic and acidic residues" evidence="7">
    <location>
        <begin position="769"/>
        <end position="780"/>
    </location>
</feature>
<keyword evidence="5" id="KW-0805">Transcription regulation</keyword>
<comment type="caution">
    <text evidence="9">The sequence shown here is derived from an EMBL/GenBank/DDBJ whole genome shotgun (WGS) entry which is preliminary data.</text>
</comment>
<proteinExistence type="inferred from homology"/>
<dbReference type="InterPro" id="IPR019135">
    <property type="entry name" value="Polycomb_protein_VEFS-Box"/>
</dbReference>
<comment type="similarity">
    <text evidence="1">Belongs to the VEFS (VRN2-EMF2-FIS2-SU(Z)12) family.</text>
</comment>
<reference evidence="9" key="1">
    <citation type="submission" date="2021-02" db="EMBL/GenBank/DDBJ databases">
        <title>Genome sequence Cadophora malorum strain M34.</title>
        <authorList>
            <person name="Stefanovic E."/>
            <person name="Vu D."/>
            <person name="Scully C."/>
            <person name="Dijksterhuis J."/>
            <person name="Roader J."/>
            <person name="Houbraken J."/>
        </authorList>
    </citation>
    <scope>NUCLEOTIDE SEQUENCE</scope>
    <source>
        <strain evidence="9">M34</strain>
    </source>
</reference>